<comment type="caution">
    <text evidence="1">The sequence shown here is derived from an EMBL/GenBank/DDBJ whole genome shotgun (WGS) entry which is preliminary data.</text>
</comment>
<evidence type="ECO:0000313" key="1">
    <source>
        <dbReference type="EMBL" id="MEJ7137539.1"/>
    </source>
</evidence>
<dbReference type="EC" id="1.-.-.-" evidence="1"/>
<dbReference type="EMBL" id="JAWDIE010000004">
    <property type="protein sequence ID" value="MEJ7137539.1"/>
    <property type="molecule type" value="Genomic_DNA"/>
</dbReference>
<name>A0ACC6P154_9BURK</name>
<evidence type="ECO:0000313" key="2">
    <source>
        <dbReference type="Proteomes" id="UP001364695"/>
    </source>
</evidence>
<gene>
    <name evidence="1" type="ORF">RV045_03720</name>
</gene>
<organism evidence="1 2">
    <name type="scientific">Amphibiibacter pelophylacis</name>
    <dbReference type="NCBI Taxonomy" id="1799477"/>
    <lineage>
        <taxon>Bacteria</taxon>
        <taxon>Pseudomonadati</taxon>
        <taxon>Pseudomonadota</taxon>
        <taxon>Betaproteobacteria</taxon>
        <taxon>Burkholderiales</taxon>
        <taxon>Sphaerotilaceae</taxon>
        <taxon>Amphibiibacter</taxon>
    </lineage>
</organism>
<dbReference type="Proteomes" id="UP001364695">
    <property type="component" value="Unassembled WGS sequence"/>
</dbReference>
<reference evidence="1" key="1">
    <citation type="submission" date="2023-10" db="EMBL/GenBank/DDBJ databases">
        <title>Amphibacter perezi, gen. nov., sp. nov. a novel taxa of the family Comamonadaceae, class Betaproteobacteria isolated from the skin microbiota of Pelophylax perezi from different populations.</title>
        <authorList>
            <person name="Costa S."/>
            <person name="Proenca D.N."/>
            <person name="Lopes I."/>
            <person name="Morais P.V."/>
        </authorList>
    </citation>
    <scope>NUCLEOTIDE SEQUENCE</scope>
    <source>
        <strain evidence="1">SL12-8</strain>
    </source>
</reference>
<sequence length="402" mass="44323">MSAQTTRTPQTPRPPQPDPHEGVCSDIRDGVRSLCAAFPSAYFRDIDARAAYPDAFVDALMQAGWLAAMIPQEFGGSGLGLTEASVIMEEINRCGANAGAVHGQMYNMGTLLRHGSDAQKQRYLPEIAAGRLRIQSMAVTEPTTGTDTTQLKTTATRKGDRYVLNGQKVWISRVLHSDLMIVLARTTPLDQVRRRSQGLSVFLVDLRDAIGHGLDVRPIANMVNHETSELFFTDLEVPAENLIGEEGEGFRYILDGLNAERTLIAAECIGDGLWFMDKGTAYARDRVVFGRPIGQNQGVQFPLADSWIELQAANLMRFEACRRFDAGQDCGAQANMAKFLAAKASWEAANVCLQTHGGFGFAHEYDVERKFRETRLYQVAPISTNLIYAHIAEHVLGLPRSF</sequence>
<accession>A0ACC6P154</accession>
<keyword evidence="2" id="KW-1185">Reference proteome</keyword>
<proteinExistence type="predicted"/>
<protein>
    <submittedName>
        <fullName evidence="1">Acyl-CoA dehydrogenase family protein</fullName>
        <ecNumber evidence="1">1.-.-.-</ecNumber>
    </submittedName>
</protein>
<keyword evidence="1" id="KW-0560">Oxidoreductase</keyword>